<comment type="caution">
    <text evidence="3">The sequence shown here is derived from an EMBL/GenBank/DDBJ whole genome shotgun (WGS) entry which is preliminary data.</text>
</comment>
<reference evidence="3" key="1">
    <citation type="submission" date="2021-01" db="EMBL/GenBank/DDBJ databases">
        <title>Whole genome shotgun sequence of Actinoplanes nipponensis NBRC 14063.</title>
        <authorList>
            <person name="Komaki H."/>
            <person name="Tamura T."/>
        </authorList>
    </citation>
    <scope>NUCLEOTIDE SEQUENCE</scope>
    <source>
        <strain evidence="3">NBRC 14063</strain>
    </source>
</reference>
<keyword evidence="2" id="KW-1133">Transmembrane helix</keyword>
<feature type="transmembrane region" description="Helical" evidence="2">
    <location>
        <begin position="523"/>
        <end position="544"/>
    </location>
</feature>
<accession>A0A919JKF3</accession>
<keyword evidence="2" id="KW-0812">Transmembrane</keyword>
<feature type="transmembrane region" description="Helical" evidence="2">
    <location>
        <begin position="50"/>
        <end position="70"/>
    </location>
</feature>
<gene>
    <name evidence="3" type="ORF">Ani05nite_61530</name>
</gene>
<keyword evidence="4" id="KW-1185">Reference proteome</keyword>
<dbReference type="Proteomes" id="UP000647172">
    <property type="component" value="Unassembled WGS sequence"/>
</dbReference>
<evidence type="ECO:0000313" key="3">
    <source>
        <dbReference type="EMBL" id="GIE52619.1"/>
    </source>
</evidence>
<evidence type="ECO:0000256" key="2">
    <source>
        <dbReference type="SAM" id="Phobius"/>
    </source>
</evidence>
<proteinExistence type="predicted"/>
<sequence length="553" mass="56281">MTEPVAVHTDGERGRGAGPASLRSLAMTSKTLPEAGATRLQPVRPRATRLAAAVIALTGIAVALVGPVAASAQAPADLRVEVSDVDVAPGGRTAVWLRTYADPAQRVQAGSVTFRLSANLVAAGLRVDIDDANPNCSGGDSSITCSFEDTFFDFTPAGKRSTGVVLFGGASAPLGTEGTITATFRGSRGEQATTVAEATVVEGVSLVAGAVPAISAKPGSSFAAPLTVRNAGANVTDGVGLSAGLPVPALAAGARFRNCRYAAEQLVSCRFDQQLQPGTTYRATLPFLLRGDTLAPVGLTAPLTWRTSAQHDAHLAEERALGRPAGSAGDGPVLALEPVATAAAKRQADVDDRDNTSRLRVSVTGRNGVDLVALGVAVNGGKGDVVPAAVGLRNDGPAALDPNQPTMRAKMRVTLPRGTEIVTVPARCRQVVEGDPEWRRPADSGAFQYLCTAGGYLAAGAVEKFRFELRITEVIAGATGELEVIAPCGGACELDRSDDKALIVVNGAGGTGGGGLPVTGTPIAAVVGTALLLLLAGAGGVVVARRRRTRFLA</sequence>
<organism evidence="3 4">
    <name type="scientific">Actinoplanes nipponensis</name>
    <dbReference type="NCBI Taxonomy" id="135950"/>
    <lineage>
        <taxon>Bacteria</taxon>
        <taxon>Bacillati</taxon>
        <taxon>Actinomycetota</taxon>
        <taxon>Actinomycetes</taxon>
        <taxon>Micromonosporales</taxon>
        <taxon>Micromonosporaceae</taxon>
        <taxon>Actinoplanes</taxon>
    </lineage>
</organism>
<dbReference type="AlphaFoldDB" id="A0A919JKF3"/>
<protein>
    <recommendedName>
        <fullName evidence="5">LPXTG-motif cell wall anchor domain-containing protein</fullName>
    </recommendedName>
</protein>
<dbReference type="EMBL" id="BOMQ01000072">
    <property type="protein sequence ID" value="GIE52619.1"/>
    <property type="molecule type" value="Genomic_DNA"/>
</dbReference>
<evidence type="ECO:0000313" key="4">
    <source>
        <dbReference type="Proteomes" id="UP000647172"/>
    </source>
</evidence>
<evidence type="ECO:0008006" key="5">
    <source>
        <dbReference type="Google" id="ProtNLM"/>
    </source>
</evidence>
<evidence type="ECO:0000256" key="1">
    <source>
        <dbReference type="SAM" id="MobiDB-lite"/>
    </source>
</evidence>
<feature type="region of interest" description="Disordered" evidence="1">
    <location>
        <begin position="1"/>
        <end position="21"/>
    </location>
</feature>
<keyword evidence="2" id="KW-0472">Membrane</keyword>
<name>A0A919JKF3_9ACTN</name>